<accession>A0A6N6MHF8</accession>
<dbReference type="AlphaFoldDB" id="A0A6N6MHF8"/>
<dbReference type="PROSITE" id="PS51186">
    <property type="entry name" value="GNAT"/>
    <property type="match status" value="1"/>
</dbReference>
<protein>
    <submittedName>
        <fullName evidence="2">GNAT family N-acetyltransferase</fullName>
    </submittedName>
</protein>
<comment type="caution">
    <text evidence="2">The sequence shown here is derived from an EMBL/GenBank/DDBJ whole genome shotgun (WGS) entry which is preliminary data.</text>
</comment>
<dbReference type="InterPro" id="IPR000182">
    <property type="entry name" value="GNAT_dom"/>
</dbReference>
<dbReference type="Proteomes" id="UP000441333">
    <property type="component" value="Unassembled WGS sequence"/>
</dbReference>
<reference evidence="2 3" key="1">
    <citation type="submission" date="2019-09" db="EMBL/GenBank/DDBJ databases">
        <authorList>
            <person name="Cao W.R."/>
        </authorList>
    </citation>
    <scope>NUCLEOTIDE SEQUENCE [LARGE SCALE GENOMIC DNA]</scope>
    <source>
        <strain evidence="2 3">B1N29</strain>
    </source>
</reference>
<dbReference type="RefSeq" id="WP_150937098.1">
    <property type="nucleotide sequence ID" value="NZ_WAAT01000026.1"/>
</dbReference>
<proteinExistence type="predicted"/>
<keyword evidence="2" id="KW-0808">Transferase</keyword>
<dbReference type="InterPro" id="IPR051531">
    <property type="entry name" value="N-acetyltransferase"/>
</dbReference>
<gene>
    <name evidence="2" type="ORF">F6U93_04055</name>
</gene>
<dbReference type="Gene3D" id="3.40.630.30">
    <property type="match status" value="1"/>
</dbReference>
<feature type="domain" description="N-acetyltransferase" evidence="1">
    <location>
        <begin position="16"/>
        <end position="178"/>
    </location>
</feature>
<dbReference type="PANTHER" id="PTHR43792">
    <property type="entry name" value="GNAT FAMILY, PUTATIVE (AFU_ORTHOLOGUE AFUA_3G00765)-RELATED-RELATED"/>
    <property type="match status" value="1"/>
</dbReference>
<dbReference type="EMBL" id="WAAT01000026">
    <property type="protein sequence ID" value="KAB1069318.1"/>
    <property type="molecule type" value="Genomic_DNA"/>
</dbReference>
<dbReference type="PANTHER" id="PTHR43792:SF1">
    <property type="entry name" value="N-ACETYLTRANSFERASE DOMAIN-CONTAINING PROTEIN"/>
    <property type="match status" value="1"/>
</dbReference>
<evidence type="ECO:0000259" key="1">
    <source>
        <dbReference type="PROSITE" id="PS51186"/>
    </source>
</evidence>
<dbReference type="GO" id="GO:0016747">
    <property type="term" value="F:acyltransferase activity, transferring groups other than amino-acyl groups"/>
    <property type="evidence" value="ECO:0007669"/>
    <property type="project" value="InterPro"/>
</dbReference>
<organism evidence="2 3">
    <name type="scientific">Pseudotamlana haliotis</name>
    <dbReference type="NCBI Taxonomy" id="2614804"/>
    <lineage>
        <taxon>Bacteria</taxon>
        <taxon>Pseudomonadati</taxon>
        <taxon>Bacteroidota</taxon>
        <taxon>Flavobacteriia</taxon>
        <taxon>Flavobacteriales</taxon>
        <taxon>Flavobacteriaceae</taxon>
        <taxon>Pseudotamlana</taxon>
    </lineage>
</organism>
<keyword evidence="3" id="KW-1185">Reference proteome</keyword>
<dbReference type="Pfam" id="PF13302">
    <property type="entry name" value="Acetyltransf_3"/>
    <property type="match status" value="1"/>
</dbReference>
<sequence length="191" mass="22412">MAVNHHDKYIFESERLGFRNWERSDLVTFSELNADAAVMEFFPKTLTTDETAEFIERLQKHFMKNGYNYFATEILETGEFIGFIGLAYQDYDTDFTPATDIGWRLKKSVWRQGYATEGAKRCLEFAFETLKLKKIIATCTVQNFKSELVMKKLGMGKRIVFNHPKLKDYPQFEKCLCYEITKADYNETVNH</sequence>
<dbReference type="SUPFAM" id="SSF55729">
    <property type="entry name" value="Acyl-CoA N-acyltransferases (Nat)"/>
    <property type="match status" value="1"/>
</dbReference>
<dbReference type="InterPro" id="IPR016181">
    <property type="entry name" value="Acyl_CoA_acyltransferase"/>
</dbReference>
<evidence type="ECO:0000313" key="3">
    <source>
        <dbReference type="Proteomes" id="UP000441333"/>
    </source>
</evidence>
<name>A0A6N6MHF8_9FLAO</name>
<evidence type="ECO:0000313" key="2">
    <source>
        <dbReference type="EMBL" id="KAB1069318.1"/>
    </source>
</evidence>